<feature type="coiled-coil region" evidence="1">
    <location>
        <begin position="121"/>
        <end position="151"/>
    </location>
</feature>
<organism evidence="2 3">
    <name type="scientific">Pedobacter chitinilyticus</name>
    <dbReference type="NCBI Taxonomy" id="2233776"/>
    <lineage>
        <taxon>Bacteria</taxon>
        <taxon>Pseudomonadati</taxon>
        <taxon>Bacteroidota</taxon>
        <taxon>Sphingobacteriia</taxon>
        <taxon>Sphingobacteriales</taxon>
        <taxon>Sphingobacteriaceae</taxon>
        <taxon>Pedobacter</taxon>
    </lineage>
</organism>
<dbReference type="EMBL" id="SAYW01000001">
    <property type="protein sequence ID" value="RWU10340.1"/>
    <property type="molecule type" value="Genomic_DNA"/>
</dbReference>
<protein>
    <submittedName>
        <fullName evidence="2">Uncharacterized protein</fullName>
    </submittedName>
</protein>
<name>A0A443Z1G7_9SPHI</name>
<sequence length="201" mass="23447">MKHILTRFTIENMLDEVGHDIALVNLFYRISNQPEIEKPLVVPFDKLLKFIAQEDVEASRYLHKIRSSIGGYGPKHSKVLDMMNNEGFDLDPYVLIFFNSLNRDMLDQHIQHVENLSIQNSEAIADKFEELEDLVDDMKESNIKMSQFTEEVDQVLHELTLKHFPELFENGNECIEAYRSHLITTTLDFVEGIDEILNDEF</sequence>
<reference evidence="2 3" key="1">
    <citation type="submission" date="2018-06" db="EMBL/GenBank/DDBJ databases">
        <title>Pedobacter endophyticus sp. nov., an endophytic bacterium isolated from a leaf of Triticum aestivum.</title>
        <authorList>
            <person name="Zhang L."/>
        </authorList>
    </citation>
    <scope>NUCLEOTIDE SEQUENCE [LARGE SCALE GENOMIC DNA]</scope>
    <source>
        <strain evidence="2 3">CM134L-2</strain>
    </source>
</reference>
<gene>
    <name evidence="2" type="ORF">DPV69_03080</name>
</gene>
<accession>A0A443Z1G7</accession>
<keyword evidence="1" id="KW-0175">Coiled coil</keyword>
<dbReference type="AlphaFoldDB" id="A0A443Z1G7"/>
<comment type="caution">
    <text evidence="2">The sequence shown here is derived from an EMBL/GenBank/DDBJ whole genome shotgun (WGS) entry which is preliminary data.</text>
</comment>
<evidence type="ECO:0000256" key="1">
    <source>
        <dbReference type="SAM" id="Coils"/>
    </source>
</evidence>
<proteinExistence type="predicted"/>
<dbReference type="RefSeq" id="WP_113645834.1">
    <property type="nucleotide sequence ID" value="NZ_QMHN01000001.1"/>
</dbReference>
<dbReference type="Proteomes" id="UP000284120">
    <property type="component" value="Unassembled WGS sequence"/>
</dbReference>
<dbReference type="OrthoDB" id="1246544at2"/>
<evidence type="ECO:0000313" key="2">
    <source>
        <dbReference type="EMBL" id="RWU10340.1"/>
    </source>
</evidence>
<evidence type="ECO:0000313" key="3">
    <source>
        <dbReference type="Proteomes" id="UP000284120"/>
    </source>
</evidence>
<keyword evidence="3" id="KW-1185">Reference proteome</keyword>